<keyword evidence="1" id="KW-0812">Transmembrane</keyword>
<dbReference type="STRING" id="1826909.A5893_04240"/>
<feature type="transmembrane region" description="Helical" evidence="1">
    <location>
        <begin position="50"/>
        <end position="71"/>
    </location>
</feature>
<organism evidence="2 3">
    <name type="scientific">Pedobacter psychrophilus</name>
    <dbReference type="NCBI Taxonomy" id="1826909"/>
    <lineage>
        <taxon>Bacteria</taxon>
        <taxon>Pseudomonadati</taxon>
        <taxon>Bacteroidota</taxon>
        <taxon>Sphingobacteriia</taxon>
        <taxon>Sphingobacteriales</taxon>
        <taxon>Sphingobacteriaceae</taxon>
        <taxon>Pedobacter</taxon>
    </lineage>
</organism>
<dbReference type="Proteomes" id="UP000078459">
    <property type="component" value="Unassembled WGS sequence"/>
</dbReference>
<accession>A0A179DMN5</accession>
<reference evidence="2 3" key="1">
    <citation type="submission" date="2016-04" db="EMBL/GenBank/DDBJ databases">
        <authorList>
            <person name="Evans L.H."/>
            <person name="Alamgir A."/>
            <person name="Owens N."/>
            <person name="Weber N.D."/>
            <person name="Virtaneva K."/>
            <person name="Barbian K."/>
            <person name="Babar A."/>
            <person name="Rosenke K."/>
        </authorList>
    </citation>
    <scope>NUCLEOTIDE SEQUENCE [LARGE SCALE GENOMIC DNA]</scope>
    <source>
        <strain evidence="2 3">CCM 8644</strain>
    </source>
</reference>
<feature type="transmembrane region" description="Helical" evidence="1">
    <location>
        <begin position="192"/>
        <end position="209"/>
    </location>
</feature>
<dbReference type="EMBL" id="LWHJ01000011">
    <property type="protein sequence ID" value="OAQ42326.1"/>
    <property type="molecule type" value="Genomic_DNA"/>
</dbReference>
<keyword evidence="1" id="KW-1133">Transmembrane helix</keyword>
<protein>
    <submittedName>
        <fullName evidence="2">Uncharacterized protein</fullName>
    </submittedName>
</protein>
<evidence type="ECO:0000313" key="2">
    <source>
        <dbReference type="EMBL" id="OAQ42326.1"/>
    </source>
</evidence>
<feature type="transmembrane region" description="Helical" evidence="1">
    <location>
        <begin position="20"/>
        <end position="43"/>
    </location>
</feature>
<evidence type="ECO:0000256" key="1">
    <source>
        <dbReference type="SAM" id="Phobius"/>
    </source>
</evidence>
<dbReference type="AlphaFoldDB" id="A0A179DMN5"/>
<keyword evidence="1" id="KW-0472">Membrane</keyword>
<evidence type="ECO:0000313" key="3">
    <source>
        <dbReference type="Proteomes" id="UP000078459"/>
    </source>
</evidence>
<keyword evidence="3" id="KW-1185">Reference proteome</keyword>
<sequence length="210" mass="24892">MSKNLKVNSDLILYSTSPRLYFIINYFSAILIPLIILPYILMLPKEVIDFWYVFIIIFLLLILVSGILQFLQLENLIITNNHVILNQGIFRGKILFSIADISEIYYNDNEISSNLRDGTGMNTRTLHVYTNYRTTIVSKDNDKWTLNTLMPNDYKNFRFFYDQINLGVKDLKPKKLTFKEYWNNNQDGLKSILLNGFFLLFIYLIYLYFK</sequence>
<proteinExistence type="predicted"/>
<name>A0A179DMN5_9SPHI</name>
<gene>
    <name evidence="2" type="ORF">A5893_04240</name>
</gene>
<reference evidence="2 3" key="2">
    <citation type="submission" date="2016-06" db="EMBL/GenBank/DDBJ databases">
        <title>Pedobacter psychrophilus sp. nov., isolated from Antarctic fragmentary rock.</title>
        <authorList>
            <person name="Svec P."/>
        </authorList>
    </citation>
    <scope>NUCLEOTIDE SEQUENCE [LARGE SCALE GENOMIC DNA]</scope>
    <source>
        <strain evidence="2 3">CCM 8644</strain>
    </source>
</reference>
<comment type="caution">
    <text evidence="2">The sequence shown here is derived from an EMBL/GenBank/DDBJ whole genome shotgun (WGS) entry which is preliminary data.</text>
</comment>